<dbReference type="EMBL" id="JXCQ01000101">
    <property type="protein sequence ID" value="KIR16197.1"/>
    <property type="molecule type" value="Genomic_DNA"/>
</dbReference>
<feature type="transmembrane region" description="Helical" evidence="1">
    <location>
        <begin position="29"/>
        <end position="49"/>
    </location>
</feature>
<dbReference type="Proteomes" id="UP000032210">
    <property type="component" value="Unassembled WGS sequence"/>
</dbReference>
<keyword evidence="1" id="KW-0472">Membrane</keyword>
<evidence type="ECO:0000313" key="2">
    <source>
        <dbReference type="EMBL" id="KIR16197.1"/>
    </source>
</evidence>
<sequence length="100" mass="11761">MIILAFLILSPLGLLFAYSLRVIFSGKNLGYTKIYISLAVNIFFMMTHMEIAQFDKYLYFGTHPEIIENYPAIGWIALTFFILHALALPVKRDVNWWWKR</sequence>
<comment type="caution">
    <text evidence="2">The sequence shown here is derived from an EMBL/GenBank/DDBJ whole genome shotgun (WGS) entry which is preliminary data.</text>
</comment>
<organism evidence="2 3">
    <name type="scientific">Pseudomonas fluorescens</name>
    <dbReference type="NCBI Taxonomy" id="294"/>
    <lineage>
        <taxon>Bacteria</taxon>
        <taxon>Pseudomonadati</taxon>
        <taxon>Pseudomonadota</taxon>
        <taxon>Gammaproteobacteria</taxon>
        <taxon>Pseudomonadales</taxon>
        <taxon>Pseudomonadaceae</taxon>
        <taxon>Pseudomonas</taxon>
    </lineage>
</organism>
<evidence type="ECO:0000256" key="1">
    <source>
        <dbReference type="SAM" id="Phobius"/>
    </source>
</evidence>
<dbReference type="PATRIC" id="fig|294.125.peg.5531"/>
<reference evidence="2 3" key="1">
    <citation type="submission" date="2015-01" db="EMBL/GenBank/DDBJ databases">
        <title>Genome sequence of the beneficial rhizobacterium Pseudomonas fluorescens 2-79.</title>
        <authorList>
            <person name="Thuermer A."/>
            <person name="Daniel R."/>
        </authorList>
    </citation>
    <scope>NUCLEOTIDE SEQUENCE [LARGE SCALE GENOMIC DNA]</scope>
    <source>
        <strain evidence="2 3">2-79</strain>
    </source>
</reference>
<feature type="transmembrane region" description="Helical" evidence="1">
    <location>
        <begin position="70"/>
        <end position="90"/>
    </location>
</feature>
<accession>A0A0D0R9Z5</accession>
<gene>
    <name evidence="2" type="ORF">PFLU3_53800</name>
</gene>
<keyword evidence="1" id="KW-0812">Transmembrane</keyword>
<evidence type="ECO:0000313" key="3">
    <source>
        <dbReference type="Proteomes" id="UP000032210"/>
    </source>
</evidence>
<proteinExistence type="predicted"/>
<dbReference type="AlphaFoldDB" id="A0A0D0R9Z5"/>
<protein>
    <submittedName>
        <fullName evidence="2">Uncharacterized protein</fullName>
    </submittedName>
</protein>
<keyword evidence="1" id="KW-1133">Transmembrane helix</keyword>
<name>A0A0D0R9Z5_PSEFL</name>